<dbReference type="EMBL" id="QREG01000001">
    <property type="protein sequence ID" value="REE05873.1"/>
    <property type="molecule type" value="Genomic_DNA"/>
</dbReference>
<dbReference type="Pfam" id="PF01182">
    <property type="entry name" value="Glucosamine_iso"/>
    <property type="match status" value="1"/>
</dbReference>
<dbReference type="GO" id="GO:0006046">
    <property type="term" value="P:N-acetylglucosamine catabolic process"/>
    <property type="evidence" value="ECO:0007669"/>
    <property type="project" value="TreeGrafter"/>
</dbReference>
<dbReference type="GO" id="GO:0006043">
    <property type="term" value="P:glucosamine catabolic process"/>
    <property type="evidence" value="ECO:0007669"/>
    <property type="project" value="TreeGrafter"/>
</dbReference>
<dbReference type="OrthoDB" id="9791139at2"/>
<comment type="caution">
    <text evidence="2">The sequence shown here is derived from an EMBL/GenBank/DDBJ whole genome shotgun (WGS) entry which is preliminary data.</text>
</comment>
<feature type="domain" description="Glucosamine/galactosamine-6-phosphate isomerase" evidence="1">
    <location>
        <begin position="19"/>
        <end position="231"/>
    </location>
</feature>
<dbReference type="CDD" id="cd01399">
    <property type="entry name" value="GlcN6P_deaminase"/>
    <property type="match status" value="1"/>
</dbReference>
<dbReference type="RefSeq" id="WP_115866369.1">
    <property type="nucleotide sequence ID" value="NZ_QREG01000001.1"/>
</dbReference>
<evidence type="ECO:0000259" key="1">
    <source>
        <dbReference type="Pfam" id="PF01182"/>
    </source>
</evidence>
<dbReference type="InterPro" id="IPR037171">
    <property type="entry name" value="NagB/RpiA_transferase-like"/>
</dbReference>
<dbReference type="GO" id="GO:0005737">
    <property type="term" value="C:cytoplasm"/>
    <property type="evidence" value="ECO:0007669"/>
    <property type="project" value="TreeGrafter"/>
</dbReference>
<accession>A0A3D9LJ86</accession>
<name>A0A3D9LJ86_MARFU</name>
<gene>
    <name evidence="2" type="ORF">C7460_101392</name>
</gene>
<dbReference type="Proteomes" id="UP000256779">
    <property type="component" value="Unassembled WGS sequence"/>
</dbReference>
<dbReference type="GO" id="GO:0004342">
    <property type="term" value="F:glucosamine-6-phosphate deaminase activity"/>
    <property type="evidence" value="ECO:0007669"/>
    <property type="project" value="InterPro"/>
</dbReference>
<dbReference type="PANTHER" id="PTHR11280:SF6">
    <property type="entry name" value="GLUCOSAMINE-6-PHOSPHATE ISOMERASE NAGB"/>
    <property type="match status" value="1"/>
</dbReference>
<dbReference type="GO" id="GO:0005975">
    <property type="term" value="P:carbohydrate metabolic process"/>
    <property type="evidence" value="ECO:0007669"/>
    <property type="project" value="InterPro"/>
</dbReference>
<protein>
    <submittedName>
        <fullName evidence="2">Glucosamine-6-phosphate deaminase</fullName>
    </submittedName>
</protein>
<dbReference type="InterPro" id="IPR006148">
    <property type="entry name" value="Glc/Gal-6P_isomerase"/>
</dbReference>
<organism evidence="2 3">
    <name type="scientific">Marinoscillum furvescens DSM 4134</name>
    <dbReference type="NCBI Taxonomy" id="1122208"/>
    <lineage>
        <taxon>Bacteria</taxon>
        <taxon>Pseudomonadati</taxon>
        <taxon>Bacteroidota</taxon>
        <taxon>Cytophagia</taxon>
        <taxon>Cytophagales</taxon>
        <taxon>Reichenbachiellaceae</taxon>
        <taxon>Marinoscillum</taxon>
    </lineage>
</organism>
<dbReference type="GO" id="GO:0042802">
    <property type="term" value="F:identical protein binding"/>
    <property type="evidence" value="ECO:0007669"/>
    <property type="project" value="TreeGrafter"/>
</dbReference>
<dbReference type="SUPFAM" id="SSF100950">
    <property type="entry name" value="NagB/RpiA/CoA transferase-like"/>
    <property type="match status" value="1"/>
</dbReference>
<reference evidence="2 3" key="1">
    <citation type="submission" date="2018-07" db="EMBL/GenBank/DDBJ databases">
        <title>Genomic Encyclopedia of Type Strains, Phase IV (KMG-IV): sequencing the most valuable type-strain genomes for metagenomic binning, comparative biology and taxonomic classification.</title>
        <authorList>
            <person name="Goeker M."/>
        </authorList>
    </citation>
    <scope>NUCLEOTIDE SEQUENCE [LARGE SCALE GENOMIC DNA]</scope>
    <source>
        <strain evidence="2 3">DSM 4134</strain>
    </source>
</reference>
<dbReference type="PANTHER" id="PTHR11280">
    <property type="entry name" value="GLUCOSAMINE-6-PHOSPHATE ISOMERASE"/>
    <property type="match status" value="1"/>
</dbReference>
<dbReference type="GO" id="GO:0019262">
    <property type="term" value="P:N-acetylneuraminate catabolic process"/>
    <property type="evidence" value="ECO:0007669"/>
    <property type="project" value="TreeGrafter"/>
</dbReference>
<evidence type="ECO:0000313" key="2">
    <source>
        <dbReference type="EMBL" id="REE05873.1"/>
    </source>
</evidence>
<keyword evidence="3" id="KW-1185">Reference proteome</keyword>
<proteinExistence type="predicted"/>
<evidence type="ECO:0000313" key="3">
    <source>
        <dbReference type="Proteomes" id="UP000256779"/>
    </source>
</evidence>
<sequence>MTELDRDIHVFPSALSAGTAIGEAIEKCIVKLQKNKKTIRMIFAAAPSQNYMLEYLTKSTSINWSQIEAFHMDEYLGLPAQAPQLFSSYLEERLFSKVNFKASHKIDSHKEISEEIAHYSNLITAHPIDIVCLGIGENGHIAFNDPPVADFDDPVVMKEVVLDEACRMQQVHDGCFGSIDEVPKTALTLTIPTLLDAENLFCIVLGKNKSEAVRDTLKGSISTDCPASILTRHPNCQFYFDEEAFGEVTDI</sequence>
<dbReference type="AlphaFoldDB" id="A0A3D9LJ86"/>
<dbReference type="InterPro" id="IPR004547">
    <property type="entry name" value="Glucosamine6P_isomerase"/>
</dbReference>
<dbReference type="Gene3D" id="3.40.50.1360">
    <property type="match status" value="1"/>
</dbReference>